<keyword evidence="3" id="KW-1185">Reference proteome</keyword>
<feature type="region of interest" description="Disordered" evidence="1">
    <location>
        <begin position="131"/>
        <end position="168"/>
    </location>
</feature>
<dbReference type="Proteomes" id="UP001311915">
    <property type="component" value="Unassembled WGS sequence"/>
</dbReference>
<sequence length="186" mass="21347">MWVQVWNIPLHWISKDVGCKIGNALGGTCDVVIPENGSKEGRYMRLKVMMNITKPLPRAKDIHTDTLKKDHFCMWLKAENHAISLGHQRREEGHNTNERDTMVRKHNSNLIEGRIGEGTIRNLQHLKKKVDSTNVQLRSREEDHHRLDQNDSKEKGQVSRNGSNDDALNIKDSNIIQLVEVTKYGP</sequence>
<dbReference type="EMBL" id="JAWPEI010000012">
    <property type="protein sequence ID" value="KAK4708219.1"/>
    <property type="molecule type" value="Genomic_DNA"/>
</dbReference>
<evidence type="ECO:0000256" key="1">
    <source>
        <dbReference type="SAM" id="MobiDB-lite"/>
    </source>
</evidence>
<organism evidence="2 3">
    <name type="scientific">Solanum pinnatisectum</name>
    <name type="common">tansyleaf nightshade</name>
    <dbReference type="NCBI Taxonomy" id="50273"/>
    <lineage>
        <taxon>Eukaryota</taxon>
        <taxon>Viridiplantae</taxon>
        <taxon>Streptophyta</taxon>
        <taxon>Embryophyta</taxon>
        <taxon>Tracheophyta</taxon>
        <taxon>Spermatophyta</taxon>
        <taxon>Magnoliopsida</taxon>
        <taxon>eudicotyledons</taxon>
        <taxon>Gunneridae</taxon>
        <taxon>Pentapetalae</taxon>
        <taxon>asterids</taxon>
        <taxon>lamiids</taxon>
        <taxon>Solanales</taxon>
        <taxon>Solanaceae</taxon>
        <taxon>Solanoideae</taxon>
        <taxon>Solaneae</taxon>
        <taxon>Solanum</taxon>
    </lineage>
</organism>
<evidence type="ECO:0008006" key="4">
    <source>
        <dbReference type="Google" id="ProtNLM"/>
    </source>
</evidence>
<protein>
    <recommendedName>
        <fullName evidence="4">DUF4283 domain-containing protein</fullName>
    </recommendedName>
</protein>
<name>A0AAV9K4S3_9SOLN</name>
<accession>A0AAV9K4S3</accession>
<evidence type="ECO:0000313" key="2">
    <source>
        <dbReference type="EMBL" id="KAK4708219.1"/>
    </source>
</evidence>
<reference evidence="2 3" key="1">
    <citation type="submission" date="2023-10" db="EMBL/GenBank/DDBJ databases">
        <title>Genome-Wide Identification Analysis in wild type Solanum Pinnatisectum Reveals Some Genes Defensing Phytophthora Infestans.</title>
        <authorList>
            <person name="Sun C."/>
        </authorList>
    </citation>
    <scope>NUCLEOTIDE SEQUENCE [LARGE SCALE GENOMIC DNA]</scope>
    <source>
        <strain evidence="2">LQN</strain>
        <tissue evidence="2">Leaf</tissue>
    </source>
</reference>
<feature type="compositionally biased region" description="Basic and acidic residues" evidence="1">
    <location>
        <begin position="138"/>
        <end position="157"/>
    </location>
</feature>
<dbReference type="AlphaFoldDB" id="A0AAV9K4S3"/>
<comment type="caution">
    <text evidence="2">The sequence shown here is derived from an EMBL/GenBank/DDBJ whole genome shotgun (WGS) entry which is preliminary data.</text>
</comment>
<feature type="compositionally biased region" description="Polar residues" evidence="1">
    <location>
        <begin position="158"/>
        <end position="168"/>
    </location>
</feature>
<gene>
    <name evidence="2" type="ORF">R3W88_029144</name>
</gene>
<evidence type="ECO:0000313" key="3">
    <source>
        <dbReference type="Proteomes" id="UP001311915"/>
    </source>
</evidence>
<proteinExistence type="predicted"/>